<evidence type="ECO:0000313" key="3">
    <source>
        <dbReference type="Proteomes" id="UP000054279"/>
    </source>
</evidence>
<dbReference type="Proteomes" id="UP000054279">
    <property type="component" value="Unassembled WGS sequence"/>
</dbReference>
<proteinExistence type="predicted"/>
<gene>
    <name evidence="2" type="ORF">M422DRAFT_257825</name>
</gene>
<organism evidence="2 3">
    <name type="scientific">Sphaerobolus stellatus (strain SS14)</name>
    <dbReference type="NCBI Taxonomy" id="990650"/>
    <lineage>
        <taxon>Eukaryota</taxon>
        <taxon>Fungi</taxon>
        <taxon>Dikarya</taxon>
        <taxon>Basidiomycota</taxon>
        <taxon>Agaricomycotina</taxon>
        <taxon>Agaricomycetes</taxon>
        <taxon>Phallomycetidae</taxon>
        <taxon>Geastrales</taxon>
        <taxon>Sphaerobolaceae</taxon>
        <taxon>Sphaerobolus</taxon>
    </lineage>
</organism>
<feature type="compositionally biased region" description="Polar residues" evidence="1">
    <location>
        <begin position="133"/>
        <end position="143"/>
    </location>
</feature>
<feature type="region of interest" description="Disordered" evidence="1">
    <location>
        <begin position="124"/>
        <end position="143"/>
    </location>
</feature>
<sequence>MNTTTYPSQTPATPIKQRREAHHFTPVLRKIDGNTASPEDVFDDSPTLTIKKGKQASLRVSSSDFLTPLKARFRGNLNLAAKRRRVSDSIVPMSDLDEDSPPPLKPRGKNLFGSEDQKVFASSSSDADFLSPATPTKPSSCEFSQHDVGEIAQNGKDILIESNPGEAYLSRLEDRYIFLPDSPTSFN</sequence>
<reference evidence="2 3" key="1">
    <citation type="submission" date="2014-06" db="EMBL/GenBank/DDBJ databases">
        <title>Evolutionary Origins and Diversification of the Mycorrhizal Mutualists.</title>
        <authorList>
            <consortium name="DOE Joint Genome Institute"/>
            <consortium name="Mycorrhizal Genomics Consortium"/>
            <person name="Kohler A."/>
            <person name="Kuo A."/>
            <person name="Nagy L.G."/>
            <person name="Floudas D."/>
            <person name="Copeland A."/>
            <person name="Barry K.W."/>
            <person name="Cichocki N."/>
            <person name="Veneault-Fourrey C."/>
            <person name="LaButti K."/>
            <person name="Lindquist E.A."/>
            <person name="Lipzen A."/>
            <person name="Lundell T."/>
            <person name="Morin E."/>
            <person name="Murat C."/>
            <person name="Riley R."/>
            <person name="Ohm R."/>
            <person name="Sun H."/>
            <person name="Tunlid A."/>
            <person name="Henrissat B."/>
            <person name="Grigoriev I.V."/>
            <person name="Hibbett D.S."/>
            <person name="Martin F."/>
        </authorList>
    </citation>
    <scope>NUCLEOTIDE SEQUENCE [LARGE SCALE GENOMIC DNA]</scope>
    <source>
        <strain evidence="2 3">SS14</strain>
    </source>
</reference>
<evidence type="ECO:0000313" key="2">
    <source>
        <dbReference type="EMBL" id="KIJ39499.1"/>
    </source>
</evidence>
<name>A0A0C9UXA4_SPHS4</name>
<accession>A0A0C9UXA4</accession>
<protein>
    <submittedName>
        <fullName evidence="2">Uncharacterized protein</fullName>
    </submittedName>
</protein>
<evidence type="ECO:0000256" key="1">
    <source>
        <dbReference type="SAM" id="MobiDB-lite"/>
    </source>
</evidence>
<feature type="region of interest" description="Disordered" evidence="1">
    <location>
        <begin position="1"/>
        <end position="21"/>
    </location>
</feature>
<dbReference type="EMBL" id="KN837152">
    <property type="protein sequence ID" value="KIJ39499.1"/>
    <property type="molecule type" value="Genomic_DNA"/>
</dbReference>
<dbReference type="HOGENOM" id="CLU_1448594_0_0_1"/>
<keyword evidence="3" id="KW-1185">Reference proteome</keyword>
<feature type="compositionally biased region" description="Polar residues" evidence="1">
    <location>
        <begin position="1"/>
        <end position="12"/>
    </location>
</feature>
<dbReference type="AlphaFoldDB" id="A0A0C9UXA4"/>